<evidence type="ECO:0000313" key="3">
    <source>
        <dbReference type="Proteomes" id="UP001368500"/>
    </source>
</evidence>
<gene>
    <name evidence="2" type="ORF">AACH11_00980</name>
</gene>
<evidence type="ECO:0000313" key="2">
    <source>
        <dbReference type="EMBL" id="MEK8024539.1"/>
    </source>
</evidence>
<feature type="signal peptide" evidence="1">
    <location>
        <begin position="1"/>
        <end position="27"/>
    </location>
</feature>
<feature type="chain" id="PRO_5045373716" evidence="1">
    <location>
        <begin position="28"/>
        <end position="183"/>
    </location>
</feature>
<reference evidence="2 3" key="1">
    <citation type="submission" date="2024-04" db="EMBL/GenBank/DDBJ databases">
        <title>Novel species of the genus Ideonella isolated from streams.</title>
        <authorList>
            <person name="Lu H."/>
        </authorList>
    </citation>
    <scope>NUCLEOTIDE SEQUENCE [LARGE SCALE GENOMIC DNA]</scope>
    <source>
        <strain evidence="2 3">BYS139W</strain>
    </source>
</reference>
<keyword evidence="3" id="KW-1185">Reference proteome</keyword>
<dbReference type="EMBL" id="JBBUTF010000002">
    <property type="protein sequence ID" value="MEK8024539.1"/>
    <property type="molecule type" value="Genomic_DNA"/>
</dbReference>
<dbReference type="Proteomes" id="UP001368500">
    <property type="component" value="Unassembled WGS sequence"/>
</dbReference>
<proteinExistence type="predicted"/>
<evidence type="ECO:0000256" key="1">
    <source>
        <dbReference type="SAM" id="SignalP"/>
    </source>
</evidence>
<protein>
    <submittedName>
        <fullName evidence="2">Uncharacterized protein</fullName>
    </submittedName>
</protein>
<comment type="caution">
    <text evidence="2">The sequence shown here is derived from an EMBL/GenBank/DDBJ whole genome shotgun (WGS) entry which is preliminary data.</text>
</comment>
<accession>A0ABU9B5U4</accession>
<organism evidence="2 3">
    <name type="scientific">Pseudaquabacterium rugosum</name>
    <dbReference type="NCBI Taxonomy" id="2984194"/>
    <lineage>
        <taxon>Bacteria</taxon>
        <taxon>Pseudomonadati</taxon>
        <taxon>Pseudomonadota</taxon>
        <taxon>Betaproteobacteria</taxon>
        <taxon>Burkholderiales</taxon>
        <taxon>Sphaerotilaceae</taxon>
        <taxon>Pseudaquabacterium</taxon>
    </lineage>
</organism>
<keyword evidence="1" id="KW-0732">Signal</keyword>
<dbReference type="RefSeq" id="WP_341372321.1">
    <property type="nucleotide sequence ID" value="NZ_JBBUTF010000002.1"/>
</dbReference>
<sequence length="183" mass="18906">MQLTRIRQGSAIAAFISALLVGPAAQGAVATVPEAVRAAAEAARRDVDPSINGAVGDVHRTLVTSQPLDAAAAARRDGDPSLNGRPVDSLGPDAAVVGNTDLTSAWAAYERCHWWAAFDAFTAAADAGVSEAARMALAMARHGRLLYGQVFVVTEGQRIAWQRLGRFAAGSAANAQQAEGATQ</sequence>
<name>A0ABU9B5U4_9BURK</name>